<sequence>MTQTIADLSKASEVLEEANIEIDRKREQLKQEEQALKVQLKREASDLLSEIEGFKDKFIGTIDFD</sequence>
<reference evidence="2 3" key="1">
    <citation type="submission" date="2016-09" db="EMBL/GenBank/DDBJ databases">
        <title>Lactic acid bacteria from MAP meat Genome sequencing and assembly.</title>
        <authorList>
            <person name="Behr J."/>
            <person name="Hilgarth M."/>
            <person name="Vogel R.F."/>
        </authorList>
    </citation>
    <scope>NUCLEOTIDE SEQUENCE [LARGE SCALE GENOMIC DNA]</scope>
    <source>
        <strain evidence="2 3">TMW21615</strain>
    </source>
</reference>
<dbReference type="AlphaFoldDB" id="A0A7L4WC60"/>
<dbReference type="RefSeq" id="WP_188347916.1">
    <property type="nucleotide sequence ID" value="NZ_CP017195.1"/>
</dbReference>
<dbReference type="Proteomes" id="UP000516280">
    <property type="component" value="Chromosome"/>
</dbReference>
<evidence type="ECO:0000313" key="3">
    <source>
        <dbReference type="Proteomes" id="UP000516280"/>
    </source>
</evidence>
<name>A0A7L4WC60_9LACT</name>
<accession>A0A7L4WC60</accession>
<feature type="coiled-coil region" evidence="1">
    <location>
        <begin position="8"/>
        <end position="57"/>
    </location>
</feature>
<dbReference type="EMBL" id="CP017195">
    <property type="protein sequence ID" value="QDJ27101.1"/>
    <property type="molecule type" value="Genomic_DNA"/>
</dbReference>
<keyword evidence="1" id="KW-0175">Coiled coil</keyword>
<organism evidence="2 3">
    <name type="scientific">Pseudolactococcus paracarnosus</name>
    <dbReference type="NCBI Taxonomy" id="2749962"/>
    <lineage>
        <taxon>Bacteria</taxon>
        <taxon>Bacillati</taxon>
        <taxon>Bacillota</taxon>
        <taxon>Bacilli</taxon>
        <taxon>Lactobacillales</taxon>
        <taxon>Streptococcaceae</taxon>
        <taxon>Pseudolactococcus</taxon>
    </lineage>
</organism>
<proteinExistence type="predicted"/>
<protein>
    <submittedName>
        <fullName evidence="2">Uncharacterized protein</fullName>
    </submittedName>
</protein>
<gene>
    <name evidence="2" type="ORF">BHS01_00255</name>
</gene>
<dbReference type="KEGG" id="lpaa:BHS01_00255"/>
<evidence type="ECO:0000256" key="1">
    <source>
        <dbReference type="SAM" id="Coils"/>
    </source>
</evidence>
<evidence type="ECO:0000313" key="2">
    <source>
        <dbReference type="EMBL" id="QDJ27101.1"/>
    </source>
</evidence>